<organism evidence="2 3">
    <name type="scientific">Sphingomonas daechungensis</name>
    <dbReference type="NCBI Taxonomy" id="1176646"/>
    <lineage>
        <taxon>Bacteria</taxon>
        <taxon>Pseudomonadati</taxon>
        <taxon>Pseudomonadota</taxon>
        <taxon>Alphaproteobacteria</taxon>
        <taxon>Sphingomonadales</taxon>
        <taxon>Sphingomonadaceae</taxon>
        <taxon>Sphingomonas</taxon>
    </lineage>
</organism>
<feature type="compositionally biased region" description="Basic and acidic residues" evidence="1">
    <location>
        <begin position="13"/>
        <end position="48"/>
    </location>
</feature>
<evidence type="ECO:0000313" key="2">
    <source>
        <dbReference type="EMBL" id="QNP44087.1"/>
    </source>
</evidence>
<feature type="compositionally biased region" description="Polar residues" evidence="1">
    <location>
        <begin position="1"/>
        <end position="11"/>
    </location>
</feature>
<sequence>MANVQPGQGRNANRIERQPQRVERQAARVDNRSHRDGRIEIQNKGGRDDRRFAQERGTFRDSVREFAPVRAFEDSRRVAFVSRDDFRQHAKWRDWNDGDWDRNYGYRGIPAAYVGCPPGLAKKSRACVPPGLARERYVGQALPDYYRSSYLPLGLRDIYYDTPDHYYRYGDGYVYRVNRGDNLISALLPLIGAGYGVGQYFPYYNEPGYYVPSYYQSFYPDTPYDYYRYDDGYVYRVDAGSGYIEDVIPLLDRGYGIGQMMPAGYSYYNVPYQYRDYYPDTADYSYRYAPGAIYQVDRDSQLITAIATLLTGGLSVGQPLPPAYSVYNVPIDYRDRYYDRPDAWYRYSDGYIYQVDPTTQLITAMVQALV</sequence>
<protein>
    <recommendedName>
        <fullName evidence="4">RcnB family protein</fullName>
    </recommendedName>
</protein>
<evidence type="ECO:0008006" key="4">
    <source>
        <dbReference type="Google" id="ProtNLM"/>
    </source>
</evidence>
<dbReference type="RefSeq" id="WP_187715508.1">
    <property type="nucleotide sequence ID" value="NZ_CP060780.1"/>
</dbReference>
<gene>
    <name evidence="2" type="ORF">H9L15_05945</name>
</gene>
<dbReference type="EMBL" id="CP060780">
    <property type="protein sequence ID" value="QNP44087.1"/>
    <property type="molecule type" value="Genomic_DNA"/>
</dbReference>
<reference evidence="2 3" key="1">
    <citation type="submission" date="2020-08" db="EMBL/GenBank/DDBJ databases">
        <title>Genome sequence of Sphingomonas daechungensis KACC 18115T.</title>
        <authorList>
            <person name="Hyun D.-W."/>
            <person name="Bae J.-W."/>
        </authorList>
    </citation>
    <scope>NUCLEOTIDE SEQUENCE [LARGE SCALE GENOMIC DNA]</scope>
    <source>
        <strain evidence="2 3">KACC 18115</strain>
    </source>
</reference>
<keyword evidence="3" id="KW-1185">Reference proteome</keyword>
<evidence type="ECO:0000313" key="3">
    <source>
        <dbReference type="Proteomes" id="UP000516134"/>
    </source>
</evidence>
<accession>A0ABX6T2N8</accession>
<name>A0ABX6T2N8_9SPHN</name>
<proteinExistence type="predicted"/>
<feature type="region of interest" description="Disordered" evidence="1">
    <location>
        <begin position="1"/>
        <end position="48"/>
    </location>
</feature>
<dbReference type="Proteomes" id="UP000516134">
    <property type="component" value="Chromosome"/>
</dbReference>
<dbReference type="Gene3D" id="3.10.450.160">
    <property type="entry name" value="inner membrane protein cigr"/>
    <property type="match status" value="1"/>
</dbReference>
<evidence type="ECO:0000256" key="1">
    <source>
        <dbReference type="SAM" id="MobiDB-lite"/>
    </source>
</evidence>